<evidence type="ECO:0000259" key="2">
    <source>
        <dbReference type="Pfam" id="PF00487"/>
    </source>
</evidence>
<proteinExistence type="predicted"/>
<feature type="transmembrane region" description="Helical" evidence="1">
    <location>
        <begin position="140"/>
        <end position="158"/>
    </location>
</feature>
<keyword evidence="1" id="KW-0812">Transmembrane</keyword>
<organism evidence="3 4">
    <name type="scientific">Paracoccus acridae</name>
    <dbReference type="NCBI Taxonomy" id="1795310"/>
    <lineage>
        <taxon>Bacteria</taxon>
        <taxon>Pseudomonadati</taxon>
        <taxon>Pseudomonadota</taxon>
        <taxon>Alphaproteobacteria</taxon>
        <taxon>Rhodobacterales</taxon>
        <taxon>Paracoccaceae</taxon>
        <taxon>Paracoccus</taxon>
    </lineage>
</organism>
<dbReference type="PANTHER" id="PTHR19353:SF19">
    <property type="entry name" value="DELTA(5) FATTY ACID DESATURASE C-RELATED"/>
    <property type="match status" value="1"/>
</dbReference>
<keyword evidence="1" id="KW-1133">Transmembrane helix</keyword>
<evidence type="ECO:0000256" key="1">
    <source>
        <dbReference type="SAM" id="Phobius"/>
    </source>
</evidence>
<dbReference type="EMBL" id="BMIV01000002">
    <property type="protein sequence ID" value="GGF57286.1"/>
    <property type="molecule type" value="Genomic_DNA"/>
</dbReference>
<keyword evidence="1" id="KW-0472">Membrane</keyword>
<dbReference type="InterPro" id="IPR005804">
    <property type="entry name" value="FA_desaturase_dom"/>
</dbReference>
<name>A0ABQ1VF29_9RHOB</name>
<feature type="transmembrane region" description="Helical" evidence="1">
    <location>
        <begin position="82"/>
        <end position="100"/>
    </location>
</feature>
<evidence type="ECO:0000313" key="4">
    <source>
        <dbReference type="Proteomes" id="UP000640509"/>
    </source>
</evidence>
<evidence type="ECO:0000313" key="3">
    <source>
        <dbReference type="EMBL" id="GGF57286.1"/>
    </source>
</evidence>
<reference evidence="4" key="1">
    <citation type="journal article" date="2019" name="Int. J. Syst. Evol. Microbiol.">
        <title>The Global Catalogue of Microorganisms (GCM) 10K type strain sequencing project: providing services to taxonomists for standard genome sequencing and annotation.</title>
        <authorList>
            <consortium name="The Broad Institute Genomics Platform"/>
            <consortium name="The Broad Institute Genome Sequencing Center for Infectious Disease"/>
            <person name="Wu L."/>
            <person name="Ma J."/>
        </authorList>
    </citation>
    <scope>NUCLEOTIDE SEQUENCE [LARGE SCALE GENOMIC DNA]</scope>
    <source>
        <strain evidence="4">CGMCC 1.15419</strain>
    </source>
</reference>
<protein>
    <submittedName>
        <fullName evidence="3">Beta-carotene ketolase</fullName>
    </submittedName>
</protein>
<feature type="transmembrane region" description="Helical" evidence="1">
    <location>
        <begin position="42"/>
        <end position="62"/>
    </location>
</feature>
<comment type="caution">
    <text evidence="3">The sequence shown here is derived from an EMBL/GenBank/DDBJ whole genome shotgun (WGS) entry which is preliminary data.</text>
</comment>
<dbReference type="Pfam" id="PF00487">
    <property type="entry name" value="FA_desaturase"/>
    <property type="match status" value="1"/>
</dbReference>
<dbReference type="Proteomes" id="UP000640509">
    <property type="component" value="Unassembled WGS sequence"/>
</dbReference>
<feature type="transmembrane region" description="Helical" evidence="1">
    <location>
        <begin position="12"/>
        <end position="35"/>
    </location>
</feature>
<sequence length="241" mass="26969">MSETARRFPSSSLLGAALAAGVICAWIALHVFAVWHLEAADAPLLAIACLIVLTWLSVGLFIVAHDAMHGAIVPGSPRMNRAFGTVALLLFAGFSWRKLIVKHMAHHRHAGTDDDPDFSHGGPVAWYIDFVRTYFGWREFWVLGSSVILYALILGPRWPYVAFWAVPSILASMQLFIFGTWLPHRPGHDAFPDRHNARSTRFGDPLSLLTCFHFGGYHHEHHLYPSVPWWRLPSTREKGGA</sequence>
<accession>A0ABQ1VF29</accession>
<dbReference type="InterPro" id="IPR012171">
    <property type="entry name" value="Fatty_acid_desaturase"/>
</dbReference>
<feature type="domain" description="Fatty acid desaturase" evidence="2">
    <location>
        <begin position="136"/>
        <end position="236"/>
    </location>
</feature>
<feature type="transmembrane region" description="Helical" evidence="1">
    <location>
        <begin position="164"/>
        <end position="182"/>
    </location>
</feature>
<dbReference type="PANTHER" id="PTHR19353">
    <property type="entry name" value="FATTY ACID DESATURASE 2"/>
    <property type="match status" value="1"/>
</dbReference>
<gene>
    <name evidence="3" type="primary">crtO</name>
    <name evidence="3" type="ORF">GCM10011402_06550</name>
</gene>
<dbReference type="RefSeq" id="WP_229665016.1">
    <property type="nucleotide sequence ID" value="NZ_BMIV01000002.1"/>
</dbReference>
<keyword evidence="4" id="KW-1185">Reference proteome</keyword>